<evidence type="ECO:0000256" key="7">
    <source>
        <dbReference type="ARBA" id="ARBA00023136"/>
    </source>
</evidence>
<dbReference type="Pfam" id="PF03799">
    <property type="entry name" value="FtsQ_DivIB_C"/>
    <property type="match status" value="1"/>
</dbReference>
<dbReference type="Pfam" id="PF08478">
    <property type="entry name" value="POTRA_1"/>
    <property type="match status" value="1"/>
</dbReference>
<dbReference type="GO" id="GO:0005886">
    <property type="term" value="C:plasma membrane"/>
    <property type="evidence" value="ECO:0007669"/>
    <property type="project" value="UniProtKB-SubCell"/>
</dbReference>
<protein>
    <recommendedName>
        <fullName evidence="9">Cell division protein FtsQ</fullName>
    </recommendedName>
</protein>
<accession>A0A7X6DFJ3</accession>
<comment type="caution">
    <text evidence="11">The sequence shown here is derived from an EMBL/GenBank/DDBJ whole genome shotgun (WGS) entry which is preliminary data.</text>
</comment>
<dbReference type="InterPro" id="IPR045335">
    <property type="entry name" value="FtsQ_C_sf"/>
</dbReference>
<dbReference type="GO" id="GO:0032153">
    <property type="term" value="C:cell division site"/>
    <property type="evidence" value="ECO:0007669"/>
    <property type="project" value="UniProtKB-UniRule"/>
</dbReference>
<dbReference type="InterPro" id="IPR013685">
    <property type="entry name" value="POTRA_FtsQ_type"/>
</dbReference>
<evidence type="ECO:0000313" key="11">
    <source>
        <dbReference type="EMBL" id="NKE66242.1"/>
    </source>
</evidence>
<dbReference type="RefSeq" id="WP_168107361.1">
    <property type="nucleotide sequence ID" value="NZ_VTOX01000003.1"/>
</dbReference>
<gene>
    <name evidence="9" type="primary">ftsQ</name>
    <name evidence="11" type="ORF">RAMLITH_10455</name>
</gene>
<evidence type="ECO:0000256" key="8">
    <source>
        <dbReference type="ARBA" id="ARBA00023306"/>
    </source>
</evidence>
<keyword evidence="12" id="KW-1185">Reference proteome</keyword>
<keyword evidence="6 9" id="KW-1133">Transmembrane helix</keyword>
<comment type="subcellular location">
    <subcellularLocation>
        <location evidence="9">Cell inner membrane</location>
        <topology evidence="9">Single-pass type II membrane protein</topology>
    </subcellularLocation>
    <subcellularLocation>
        <location evidence="1">Membrane</location>
    </subcellularLocation>
    <text evidence="9">Localizes to the division septum.</text>
</comment>
<keyword evidence="4 9" id="KW-0132">Cell division</keyword>
<dbReference type="InterPro" id="IPR026579">
    <property type="entry name" value="FtsQ"/>
</dbReference>
<evidence type="ECO:0000256" key="6">
    <source>
        <dbReference type="ARBA" id="ARBA00022989"/>
    </source>
</evidence>
<dbReference type="GO" id="GO:0090529">
    <property type="term" value="P:cell septum assembly"/>
    <property type="evidence" value="ECO:0007669"/>
    <property type="project" value="InterPro"/>
</dbReference>
<dbReference type="GO" id="GO:0043093">
    <property type="term" value="P:FtsZ-dependent cytokinesis"/>
    <property type="evidence" value="ECO:0007669"/>
    <property type="project" value="UniProtKB-UniRule"/>
</dbReference>
<organism evidence="11 12">
    <name type="scientific">Ramlibacter lithotrophicus</name>
    <dbReference type="NCBI Taxonomy" id="2606681"/>
    <lineage>
        <taxon>Bacteria</taxon>
        <taxon>Pseudomonadati</taxon>
        <taxon>Pseudomonadota</taxon>
        <taxon>Betaproteobacteria</taxon>
        <taxon>Burkholderiales</taxon>
        <taxon>Comamonadaceae</taxon>
        <taxon>Ramlibacter</taxon>
    </lineage>
</organism>
<dbReference type="PANTHER" id="PTHR35851:SF1">
    <property type="entry name" value="CELL DIVISION PROTEIN FTSQ"/>
    <property type="match status" value="1"/>
</dbReference>
<evidence type="ECO:0000259" key="10">
    <source>
        <dbReference type="PROSITE" id="PS51779"/>
    </source>
</evidence>
<evidence type="ECO:0000256" key="3">
    <source>
        <dbReference type="ARBA" id="ARBA00022519"/>
    </source>
</evidence>
<evidence type="ECO:0000256" key="4">
    <source>
        <dbReference type="ARBA" id="ARBA00022618"/>
    </source>
</evidence>
<evidence type="ECO:0000256" key="9">
    <source>
        <dbReference type="HAMAP-Rule" id="MF_00911"/>
    </source>
</evidence>
<comment type="subunit">
    <text evidence="9">Part of a complex composed of FtsB, FtsL and FtsQ.</text>
</comment>
<dbReference type="InterPro" id="IPR005548">
    <property type="entry name" value="Cell_div_FtsQ/DivIB_C"/>
</dbReference>
<feature type="domain" description="POTRA" evidence="10">
    <location>
        <begin position="43"/>
        <end position="112"/>
    </location>
</feature>
<evidence type="ECO:0000256" key="2">
    <source>
        <dbReference type="ARBA" id="ARBA00022475"/>
    </source>
</evidence>
<dbReference type="PANTHER" id="PTHR35851">
    <property type="entry name" value="CELL DIVISION PROTEIN FTSQ"/>
    <property type="match status" value="1"/>
</dbReference>
<evidence type="ECO:0000256" key="1">
    <source>
        <dbReference type="ARBA" id="ARBA00004370"/>
    </source>
</evidence>
<comment type="similarity">
    <text evidence="9">Belongs to the FtsQ/DivIB family. FtsQ subfamily.</text>
</comment>
<keyword evidence="5 9" id="KW-0812">Transmembrane</keyword>
<evidence type="ECO:0000256" key="5">
    <source>
        <dbReference type="ARBA" id="ARBA00022692"/>
    </source>
</evidence>
<dbReference type="HAMAP" id="MF_00911">
    <property type="entry name" value="FtsQ_subfam"/>
    <property type="match status" value="1"/>
</dbReference>
<name>A0A7X6DFJ3_9BURK</name>
<proteinExistence type="inferred from homology"/>
<reference evidence="11 12" key="1">
    <citation type="journal article" date="2020" name="Nature">
        <title>Bacterial chemolithoautotrophy via manganese oxidation.</title>
        <authorList>
            <person name="Yu H."/>
            <person name="Leadbetter J.R."/>
        </authorList>
    </citation>
    <scope>NUCLEOTIDE SEQUENCE [LARGE SCALE GENOMIC DNA]</scope>
    <source>
        <strain evidence="11 12">RBP-1</strain>
    </source>
</reference>
<keyword evidence="2 9" id="KW-1003">Cell membrane</keyword>
<dbReference type="EMBL" id="VTOX01000003">
    <property type="protein sequence ID" value="NKE66242.1"/>
    <property type="molecule type" value="Genomic_DNA"/>
</dbReference>
<dbReference type="InterPro" id="IPR034746">
    <property type="entry name" value="POTRA"/>
</dbReference>
<evidence type="ECO:0000313" key="12">
    <source>
        <dbReference type="Proteomes" id="UP000521868"/>
    </source>
</evidence>
<keyword evidence="3 9" id="KW-0997">Cell inner membrane</keyword>
<dbReference type="PROSITE" id="PS51779">
    <property type="entry name" value="POTRA"/>
    <property type="match status" value="1"/>
</dbReference>
<keyword evidence="8 9" id="KW-0131">Cell cycle</keyword>
<dbReference type="Proteomes" id="UP000521868">
    <property type="component" value="Unassembled WGS sequence"/>
</dbReference>
<keyword evidence="7 9" id="KW-0472">Membrane</keyword>
<dbReference type="Gene3D" id="3.10.20.310">
    <property type="entry name" value="membrane protein fhac"/>
    <property type="match status" value="1"/>
</dbReference>
<comment type="function">
    <text evidence="9">Essential cell division protein. May link together the upstream cell division proteins, which are predominantly cytoplasmic, with the downstream cell division proteins, which are predominantly periplasmic. May control correct divisome assembly.</text>
</comment>
<dbReference type="Gene3D" id="3.40.50.11690">
    <property type="entry name" value="Cell division protein FtsQ/DivIB"/>
    <property type="match status" value="1"/>
</dbReference>
<sequence length="259" mass="28030">MSTAAAMPADVRLMNIAATALFAIGLAVLVAAAAWWTLRHPLFAVSAITVEGDVSHNSAATLRANVAPRLAGNFFTVNLRAARDAFQAAPWVRQAVVRREFPNRLRVQLQEHQAVALWGEHESRMVNSFGEVFEANAGDVEPDDLPRLSGPDGQSREVLAMYQALVPLFAPLDLAVARLALTTRGSWNLELDTGAAIELGRGTREEVTGRAQRFAQTLTQVASRYGRTPEALLAADLRHADGYALRLRGVATTAEVPKK</sequence>
<dbReference type="AlphaFoldDB" id="A0A7X6DFJ3"/>